<dbReference type="Proteomes" id="UP000326924">
    <property type="component" value="Unassembled WGS sequence"/>
</dbReference>
<dbReference type="AlphaFoldDB" id="A0A5J5ED06"/>
<evidence type="ECO:0000313" key="1">
    <source>
        <dbReference type="EMBL" id="KAA8893111.1"/>
    </source>
</evidence>
<organism evidence="1 2">
    <name type="scientific">Sphaerosporella brunnea</name>
    <dbReference type="NCBI Taxonomy" id="1250544"/>
    <lineage>
        <taxon>Eukaryota</taxon>
        <taxon>Fungi</taxon>
        <taxon>Dikarya</taxon>
        <taxon>Ascomycota</taxon>
        <taxon>Pezizomycotina</taxon>
        <taxon>Pezizomycetes</taxon>
        <taxon>Pezizales</taxon>
        <taxon>Pyronemataceae</taxon>
        <taxon>Sphaerosporella</taxon>
    </lineage>
</organism>
<comment type="caution">
    <text evidence="1">The sequence shown here is derived from an EMBL/GenBank/DDBJ whole genome shotgun (WGS) entry which is preliminary data.</text>
</comment>
<dbReference type="EMBL" id="VXIS01000500">
    <property type="protein sequence ID" value="KAA8893111.1"/>
    <property type="molecule type" value="Genomic_DNA"/>
</dbReference>
<gene>
    <name evidence="1" type="ORF">FN846DRAFT_571859</name>
</gene>
<accession>A0A5J5ED06</accession>
<dbReference type="InParanoid" id="A0A5J5ED06"/>
<evidence type="ECO:0000313" key="2">
    <source>
        <dbReference type="Proteomes" id="UP000326924"/>
    </source>
</evidence>
<protein>
    <submittedName>
        <fullName evidence="1">Uncharacterized protein</fullName>
    </submittedName>
</protein>
<name>A0A5J5ED06_9PEZI</name>
<reference evidence="1 2" key="1">
    <citation type="submission" date="2019-09" db="EMBL/GenBank/DDBJ databases">
        <title>Draft genome of the ectomycorrhizal ascomycete Sphaerosporella brunnea.</title>
        <authorList>
            <consortium name="DOE Joint Genome Institute"/>
            <person name="Benucci G.M."/>
            <person name="Marozzi G."/>
            <person name="Antonielli L."/>
            <person name="Sanchez S."/>
            <person name="Marco P."/>
            <person name="Wang X."/>
            <person name="Falini L.B."/>
            <person name="Barry K."/>
            <person name="Haridas S."/>
            <person name="Lipzen A."/>
            <person name="Labutti K."/>
            <person name="Grigoriev I.V."/>
            <person name="Murat C."/>
            <person name="Martin F."/>
            <person name="Albertini E."/>
            <person name="Donnini D."/>
            <person name="Bonito G."/>
        </authorList>
    </citation>
    <scope>NUCLEOTIDE SEQUENCE [LARGE SCALE GENOMIC DNA]</scope>
    <source>
        <strain evidence="1 2">Sb_GMNB300</strain>
    </source>
</reference>
<proteinExistence type="predicted"/>
<keyword evidence="2" id="KW-1185">Reference proteome</keyword>
<sequence length="200" mass="21898">MAVVPCLHHSRASAAAPHRQPQACFFTRNSYLAGNRTRGTATALAPIGSRVDAHRPDGISHADPVQLHIHDLAISRDLKRRLPGDYSAGHTASTSEIPLVRSPSRICMQALLFRVFARATASWLGHITAQFAILRSLSWQTNGHPALSPALCINEHVLRTRQSEVYSTVHVSVFMYVCAPHKLAVQPAAQIRGTSVFNRT</sequence>